<dbReference type="CTD" id="36346664"/>
<gene>
    <name evidence="2" type="ORF">EGR_10949</name>
</gene>
<organism evidence="2 3">
    <name type="scientific">Echinococcus granulosus</name>
    <name type="common">Hydatid tapeworm</name>
    <dbReference type="NCBI Taxonomy" id="6210"/>
    <lineage>
        <taxon>Eukaryota</taxon>
        <taxon>Metazoa</taxon>
        <taxon>Spiralia</taxon>
        <taxon>Lophotrochozoa</taxon>
        <taxon>Platyhelminthes</taxon>
        <taxon>Cestoda</taxon>
        <taxon>Eucestoda</taxon>
        <taxon>Cyclophyllidea</taxon>
        <taxon>Taeniidae</taxon>
        <taxon>Echinococcus</taxon>
        <taxon>Echinococcus granulosus group</taxon>
    </lineage>
</organism>
<sequence length="120" mass="13451">MCIFLFGGIQWLVSSDSDYCGCHCQKTSSQAKSSSSSRHRCEDEGCYSTLSWSNGSQDEIGVRFMNELKCKAEEENKASTFTLLESTLLHLYQRVPTCIASDTMHRVNPSIFLIEKGGCY</sequence>
<reference evidence="2 3" key="1">
    <citation type="journal article" date="2013" name="Nat. Genet.">
        <title>The genome of the hydatid tapeworm Echinococcus granulosus.</title>
        <authorList>
            <person name="Zheng H."/>
            <person name="Zhang W."/>
            <person name="Zhang L."/>
            <person name="Zhang Z."/>
            <person name="Li J."/>
            <person name="Lu G."/>
            <person name="Zhu Y."/>
            <person name="Wang Y."/>
            <person name="Huang Y."/>
            <person name="Liu J."/>
            <person name="Kang H."/>
            <person name="Chen J."/>
            <person name="Wang L."/>
            <person name="Chen A."/>
            <person name="Yu S."/>
            <person name="Gao Z."/>
            <person name="Jin L."/>
            <person name="Gu W."/>
            <person name="Wang Z."/>
            <person name="Zhao L."/>
            <person name="Shi B."/>
            <person name="Wen H."/>
            <person name="Lin R."/>
            <person name="Jones M.K."/>
            <person name="Brejova B."/>
            <person name="Vinar T."/>
            <person name="Zhao G."/>
            <person name="McManus D.P."/>
            <person name="Chen Z."/>
            <person name="Zhou Y."/>
            <person name="Wang S."/>
        </authorList>
    </citation>
    <scope>NUCLEOTIDE SEQUENCE [LARGE SCALE GENOMIC DNA]</scope>
</reference>
<comment type="caution">
    <text evidence="2">The sequence shown here is derived from an EMBL/GenBank/DDBJ whole genome shotgun (WGS) entry which is preliminary data.</text>
</comment>
<proteinExistence type="predicted"/>
<accession>W6TZL6</accession>
<keyword evidence="1" id="KW-0732">Signal</keyword>
<dbReference type="EMBL" id="APAU02000310">
    <property type="protein sequence ID" value="EUB54188.1"/>
    <property type="molecule type" value="Genomic_DNA"/>
</dbReference>
<dbReference type="AlphaFoldDB" id="W6TZL6"/>
<keyword evidence="3" id="KW-1185">Reference proteome</keyword>
<name>W6TZL6_ECHGR</name>
<feature type="signal peptide" evidence="1">
    <location>
        <begin position="1"/>
        <end position="15"/>
    </location>
</feature>
<dbReference type="Proteomes" id="UP000019149">
    <property type="component" value="Unassembled WGS sequence"/>
</dbReference>
<protein>
    <submittedName>
        <fullName evidence="2">Uncharacterized protein</fullName>
    </submittedName>
</protein>
<evidence type="ECO:0000256" key="1">
    <source>
        <dbReference type="SAM" id="SignalP"/>
    </source>
</evidence>
<feature type="chain" id="PRO_5012677994" evidence="1">
    <location>
        <begin position="16"/>
        <end position="120"/>
    </location>
</feature>
<evidence type="ECO:0000313" key="3">
    <source>
        <dbReference type="Proteomes" id="UP000019149"/>
    </source>
</evidence>
<dbReference type="GeneID" id="36346664"/>
<dbReference type="KEGG" id="egl:EGR_10949"/>
<evidence type="ECO:0000313" key="2">
    <source>
        <dbReference type="EMBL" id="EUB54188.1"/>
    </source>
</evidence>
<dbReference type="RefSeq" id="XP_024345384.1">
    <property type="nucleotide sequence ID" value="XM_024500198.1"/>
</dbReference>